<proteinExistence type="predicted"/>
<organism evidence="8 9">
    <name type="scientific">Emericellopsis atlantica</name>
    <dbReference type="NCBI Taxonomy" id="2614577"/>
    <lineage>
        <taxon>Eukaryota</taxon>
        <taxon>Fungi</taxon>
        <taxon>Dikarya</taxon>
        <taxon>Ascomycota</taxon>
        <taxon>Pezizomycotina</taxon>
        <taxon>Sordariomycetes</taxon>
        <taxon>Hypocreomycetidae</taxon>
        <taxon>Hypocreales</taxon>
        <taxon>Bionectriaceae</taxon>
        <taxon>Emericellopsis</taxon>
    </lineage>
</organism>
<dbReference type="InterPro" id="IPR036864">
    <property type="entry name" value="Zn2-C6_fun-type_DNA-bd_sf"/>
</dbReference>
<dbReference type="GO" id="GO:0005634">
    <property type="term" value="C:nucleus"/>
    <property type="evidence" value="ECO:0007669"/>
    <property type="project" value="UniProtKB-SubCell"/>
</dbReference>
<dbReference type="AlphaFoldDB" id="A0A9P7ZP54"/>
<keyword evidence="9" id="KW-1185">Reference proteome</keyword>
<feature type="compositionally biased region" description="Polar residues" evidence="6">
    <location>
        <begin position="106"/>
        <end position="120"/>
    </location>
</feature>
<keyword evidence="4" id="KW-0804">Transcription</keyword>
<keyword evidence="2" id="KW-0479">Metal-binding</keyword>
<dbReference type="SMART" id="SM00066">
    <property type="entry name" value="GAL4"/>
    <property type="match status" value="1"/>
</dbReference>
<dbReference type="InterPro" id="IPR007219">
    <property type="entry name" value="XnlR_reg_dom"/>
</dbReference>
<dbReference type="GO" id="GO:0008270">
    <property type="term" value="F:zinc ion binding"/>
    <property type="evidence" value="ECO:0007669"/>
    <property type="project" value="InterPro"/>
</dbReference>
<name>A0A9P7ZP54_9HYPO</name>
<dbReference type="Pfam" id="PF04082">
    <property type="entry name" value="Fungal_trans"/>
    <property type="match status" value="1"/>
</dbReference>
<feature type="region of interest" description="Disordered" evidence="6">
    <location>
        <begin position="236"/>
        <end position="268"/>
    </location>
</feature>
<dbReference type="Pfam" id="PF00172">
    <property type="entry name" value="Zn_clus"/>
    <property type="match status" value="1"/>
</dbReference>
<feature type="region of interest" description="Disordered" evidence="6">
    <location>
        <begin position="1"/>
        <end position="217"/>
    </location>
</feature>
<evidence type="ECO:0000313" key="9">
    <source>
        <dbReference type="Proteomes" id="UP000887229"/>
    </source>
</evidence>
<sequence>MGASAVTEPGQHLLAPNTPPELVSPGASTTFSSRSSPPTEPAWLTSKPLASPPMSDYGKGSKAAMSVEKSAEGAALTKGSTASMEQPAARQQLPSLSSLFGPPTSRPLNSPMSERTSLPTASPMDRPRFGSSHARSHGDSYFPPALSPPISQPRSSYEPAKYESERHSLQSLRNSTSGPASPGFRAHNHVRVESRAEAEPHHSRWPTSHRQEHGKGGYSLESREAELRSRDFHLQFPGSKDAHHSYHDNRSSTASQNQPQSPTGDSHIEIITGKDGLGPKIWTGSHFLPRFVRAGEVAGEGLCYFYDDGSHCKTVIDGEAVNAHWGVTKAGKPRKRLAIACVTCREKKIKCDPDFPRCVQCEKFGRICKFKNAPRGGHNGSPTTPPAEFEDRRKMIEPARPREYRMPMSSESSPISPRNTLPDHSSHKRIKVEHHSYVPNGAPSPAMSRPMDHSKSHVGASLPPPEMPRIPESVLERAWQTNPYATDAQSISGVVDQFFQHIDSTMILQLLPERATKAWVCSPVQRKSPEDLMLLYSILAVGVVLSGGPKKHIAYEYAQVAHYAQRACPRTCLQLVQSRILLAVYYLSVMRRGEAGQMISAAAGTATCLQLNLELEQTREASLHAYPLNMTRAGYSESRRRAMWSLFMLERVNSMYLGRLTTINPENIYLRLPSDLRNFEEQLESRSPMFNPHDLSITRSIDQPQEVASYLVSVVHVWAECQSSVYNLTHRPESSEAEFSRTRHLATKLEHWQAVIPSRLVSMPSNLETAAAYGQLGSFLTMHLLYHHASMTLNRYTRASRSLSAEVKREHVSKCRYHATETMELLERLDRLLRARPMALSVVPPMVALSVVEAVDVLSASRPLSAVTTVLDNIRVVKPLVDSMGGIWEESRDFRFALDRRLQMLNSIRDHASYSPSAIEGCRIVSKYDEKEEKCYHWEIVEPLERTHAREMDIVYGS</sequence>
<evidence type="ECO:0000256" key="1">
    <source>
        <dbReference type="ARBA" id="ARBA00004123"/>
    </source>
</evidence>
<feature type="compositionally biased region" description="Low complexity" evidence="6">
    <location>
        <begin position="406"/>
        <end position="417"/>
    </location>
</feature>
<dbReference type="PROSITE" id="PS50048">
    <property type="entry name" value="ZN2_CY6_FUNGAL_2"/>
    <property type="match status" value="1"/>
</dbReference>
<dbReference type="PANTHER" id="PTHR47338">
    <property type="entry name" value="ZN(II)2CYS6 TRANSCRIPTION FACTOR (EUROFUNG)-RELATED"/>
    <property type="match status" value="1"/>
</dbReference>
<evidence type="ECO:0000256" key="2">
    <source>
        <dbReference type="ARBA" id="ARBA00022723"/>
    </source>
</evidence>
<dbReference type="CDD" id="cd00067">
    <property type="entry name" value="GAL4"/>
    <property type="match status" value="1"/>
</dbReference>
<feature type="compositionally biased region" description="Basic and acidic residues" evidence="6">
    <location>
        <begin position="190"/>
        <end position="202"/>
    </location>
</feature>
<dbReference type="Proteomes" id="UP000887229">
    <property type="component" value="Unassembled WGS sequence"/>
</dbReference>
<dbReference type="GO" id="GO:0000981">
    <property type="term" value="F:DNA-binding transcription factor activity, RNA polymerase II-specific"/>
    <property type="evidence" value="ECO:0007669"/>
    <property type="project" value="InterPro"/>
</dbReference>
<accession>A0A9P7ZP54</accession>
<feature type="region of interest" description="Disordered" evidence="6">
    <location>
        <begin position="405"/>
        <end position="467"/>
    </location>
</feature>
<keyword evidence="5" id="KW-0539">Nucleus</keyword>
<dbReference type="CDD" id="cd12148">
    <property type="entry name" value="fungal_TF_MHR"/>
    <property type="match status" value="1"/>
</dbReference>
<evidence type="ECO:0000259" key="7">
    <source>
        <dbReference type="PROSITE" id="PS50048"/>
    </source>
</evidence>
<feature type="compositionally biased region" description="Basic and acidic residues" evidence="6">
    <location>
        <begin position="240"/>
        <end position="250"/>
    </location>
</feature>
<feature type="compositionally biased region" description="Polar residues" evidence="6">
    <location>
        <begin position="251"/>
        <end position="264"/>
    </location>
</feature>
<protein>
    <submittedName>
        <fullName evidence="8">Fungal-specific transcription factor domain-containing protein</fullName>
    </submittedName>
</protein>
<evidence type="ECO:0000256" key="5">
    <source>
        <dbReference type="ARBA" id="ARBA00023242"/>
    </source>
</evidence>
<dbReference type="OrthoDB" id="5426798at2759"/>
<evidence type="ECO:0000313" key="8">
    <source>
        <dbReference type="EMBL" id="KAG9255276.1"/>
    </source>
</evidence>
<dbReference type="SUPFAM" id="SSF57701">
    <property type="entry name" value="Zn2/Cys6 DNA-binding domain"/>
    <property type="match status" value="1"/>
</dbReference>
<dbReference type="PROSITE" id="PS00463">
    <property type="entry name" value="ZN2_CY6_FUNGAL_1"/>
    <property type="match status" value="1"/>
</dbReference>
<dbReference type="EMBL" id="MU251251">
    <property type="protein sequence ID" value="KAG9255276.1"/>
    <property type="molecule type" value="Genomic_DNA"/>
</dbReference>
<dbReference type="SMART" id="SM00906">
    <property type="entry name" value="Fungal_trans"/>
    <property type="match status" value="1"/>
</dbReference>
<keyword evidence="3" id="KW-0805">Transcription regulation</keyword>
<dbReference type="GO" id="GO:0003677">
    <property type="term" value="F:DNA binding"/>
    <property type="evidence" value="ECO:0007669"/>
    <property type="project" value="InterPro"/>
</dbReference>
<dbReference type="Gene3D" id="4.10.240.10">
    <property type="entry name" value="Zn(2)-C6 fungal-type DNA-binding domain"/>
    <property type="match status" value="1"/>
</dbReference>
<gene>
    <name evidence="8" type="ORF">F5Z01DRAFT_45642</name>
</gene>
<dbReference type="InterPro" id="IPR001138">
    <property type="entry name" value="Zn2Cys6_DnaBD"/>
</dbReference>
<dbReference type="PANTHER" id="PTHR47338:SF11">
    <property type="entry name" value="ZN(II)2CYS6 TRANSCRIPTION FACTOR (EUROFUNG)"/>
    <property type="match status" value="1"/>
</dbReference>
<evidence type="ECO:0000256" key="4">
    <source>
        <dbReference type="ARBA" id="ARBA00023163"/>
    </source>
</evidence>
<feature type="compositionally biased region" description="Low complexity" evidence="6">
    <location>
        <begin position="24"/>
        <end position="37"/>
    </location>
</feature>
<dbReference type="InterPro" id="IPR050815">
    <property type="entry name" value="TF_fung"/>
</dbReference>
<comment type="caution">
    <text evidence="8">The sequence shown here is derived from an EMBL/GenBank/DDBJ whole genome shotgun (WGS) entry which is preliminary data.</text>
</comment>
<dbReference type="GO" id="GO:0006351">
    <property type="term" value="P:DNA-templated transcription"/>
    <property type="evidence" value="ECO:0007669"/>
    <property type="project" value="InterPro"/>
</dbReference>
<feature type="compositionally biased region" description="Polar residues" evidence="6">
    <location>
        <begin position="169"/>
        <end position="179"/>
    </location>
</feature>
<evidence type="ECO:0000256" key="6">
    <source>
        <dbReference type="SAM" id="MobiDB-lite"/>
    </source>
</evidence>
<evidence type="ECO:0000256" key="3">
    <source>
        <dbReference type="ARBA" id="ARBA00023015"/>
    </source>
</evidence>
<dbReference type="GeneID" id="70290769"/>
<feature type="domain" description="Zn(2)-C6 fungal-type" evidence="7">
    <location>
        <begin position="340"/>
        <end position="370"/>
    </location>
</feature>
<reference evidence="8" key="1">
    <citation type="journal article" date="2021" name="IMA Fungus">
        <title>Genomic characterization of three marine fungi, including Emericellopsis atlantica sp. nov. with signatures of a generalist lifestyle and marine biomass degradation.</title>
        <authorList>
            <person name="Hagestad O.C."/>
            <person name="Hou L."/>
            <person name="Andersen J.H."/>
            <person name="Hansen E.H."/>
            <person name="Altermark B."/>
            <person name="Li C."/>
            <person name="Kuhnert E."/>
            <person name="Cox R.J."/>
            <person name="Crous P.W."/>
            <person name="Spatafora J.W."/>
            <person name="Lail K."/>
            <person name="Amirebrahimi M."/>
            <person name="Lipzen A."/>
            <person name="Pangilinan J."/>
            <person name="Andreopoulos W."/>
            <person name="Hayes R.D."/>
            <person name="Ng V."/>
            <person name="Grigoriev I.V."/>
            <person name="Jackson S.A."/>
            <person name="Sutton T.D.S."/>
            <person name="Dobson A.D.W."/>
            <person name="Rama T."/>
        </authorList>
    </citation>
    <scope>NUCLEOTIDE SEQUENCE</scope>
    <source>
        <strain evidence="8">TS7</strain>
    </source>
</reference>
<dbReference type="RefSeq" id="XP_046119200.1">
    <property type="nucleotide sequence ID" value="XM_046259866.1"/>
</dbReference>
<comment type="subcellular location">
    <subcellularLocation>
        <location evidence="1">Nucleus</location>
    </subcellularLocation>
</comment>